<evidence type="ECO:0000256" key="5">
    <source>
        <dbReference type="RuleBase" id="RU367021"/>
    </source>
</evidence>
<comment type="caution">
    <text evidence="7">The sequence shown here is derived from an EMBL/GenBank/DDBJ whole genome shotgun (WGS) entry which is preliminary data.</text>
</comment>
<evidence type="ECO:0000256" key="2">
    <source>
        <dbReference type="ARBA" id="ARBA00022679"/>
    </source>
</evidence>
<dbReference type="InterPro" id="IPR001451">
    <property type="entry name" value="Hexapep"/>
</dbReference>
<keyword evidence="4 5" id="KW-0012">Acyltransferase</keyword>
<dbReference type="PANTHER" id="PTHR43017:SF1">
    <property type="entry name" value="ACETYLTRANSFERASE YJL218W-RELATED"/>
    <property type="match status" value="1"/>
</dbReference>
<dbReference type="EMBL" id="AZDT01000064">
    <property type="protein sequence ID" value="KRK72998.1"/>
    <property type="molecule type" value="Genomic_DNA"/>
</dbReference>
<keyword evidence="8" id="KW-1185">Reference proteome</keyword>
<keyword evidence="2 5" id="KW-0808">Transferase</keyword>
<evidence type="ECO:0000256" key="4">
    <source>
        <dbReference type="ARBA" id="ARBA00023315"/>
    </source>
</evidence>
<dbReference type="SUPFAM" id="SSF51161">
    <property type="entry name" value="Trimeric LpxA-like enzymes"/>
    <property type="match status" value="1"/>
</dbReference>
<evidence type="ECO:0000256" key="1">
    <source>
        <dbReference type="ARBA" id="ARBA00007274"/>
    </source>
</evidence>
<evidence type="ECO:0000313" key="8">
    <source>
        <dbReference type="Proteomes" id="UP000051162"/>
    </source>
</evidence>
<dbReference type="AlphaFoldDB" id="A0A0R1JNG8"/>
<dbReference type="PATRIC" id="fig|1423773.3.peg.975"/>
<dbReference type="Gene3D" id="2.160.10.10">
    <property type="entry name" value="Hexapeptide repeat proteins"/>
    <property type="match status" value="1"/>
</dbReference>
<evidence type="ECO:0000259" key="6">
    <source>
        <dbReference type="SMART" id="SM01266"/>
    </source>
</evidence>
<dbReference type="InterPro" id="IPR011004">
    <property type="entry name" value="Trimer_LpxA-like_sf"/>
</dbReference>
<dbReference type="EC" id="2.3.1.-" evidence="5"/>
<feature type="domain" description="Maltose/galactoside acetyltransferase" evidence="6">
    <location>
        <begin position="9"/>
        <end position="61"/>
    </location>
</feature>
<dbReference type="InterPro" id="IPR024688">
    <property type="entry name" value="Mac_dom"/>
</dbReference>
<dbReference type="PANTHER" id="PTHR43017">
    <property type="entry name" value="GALACTOSIDE O-ACETYLTRANSFERASE"/>
    <property type="match status" value="1"/>
</dbReference>
<sequence>MIDVMATEREKMSAGQPYNQFDAELISRRVAVRKHLRAVNQLDDNAQRNGGYRKLITDTGDDFFVEAGFKFDYGWNIHIGDHFYGNYDMTFLDTCPITIGAHCYFGPNIGLYTPVHPLNAMARLADVEMGAPITIGDNAWLGGRVTILPGVTLGNNVVVGAGSVVTKSFGDNVVIAGNPARVIKTIDNGASGDAAAKQRWPQLNQSSLD</sequence>
<comment type="similarity">
    <text evidence="1 5">Belongs to the transferase hexapeptide repeat family.</text>
</comment>
<proteinExistence type="inferred from homology"/>
<dbReference type="GO" id="GO:0008870">
    <property type="term" value="F:galactoside O-acetyltransferase activity"/>
    <property type="evidence" value="ECO:0007669"/>
    <property type="project" value="TreeGrafter"/>
</dbReference>
<accession>A0A0R1JNG8</accession>
<dbReference type="CDD" id="cd03357">
    <property type="entry name" value="LbH_MAT_GAT"/>
    <property type="match status" value="1"/>
</dbReference>
<dbReference type="InterPro" id="IPR039369">
    <property type="entry name" value="LacA-like"/>
</dbReference>
<keyword evidence="3" id="KW-0677">Repeat</keyword>
<dbReference type="Pfam" id="PF12464">
    <property type="entry name" value="Mac"/>
    <property type="match status" value="1"/>
</dbReference>
<dbReference type="Pfam" id="PF14602">
    <property type="entry name" value="Hexapep_2"/>
    <property type="match status" value="1"/>
</dbReference>
<reference evidence="7 8" key="1">
    <citation type="journal article" date="2015" name="Genome Announc.">
        <title>Expanding the biotechnology potential of lactobacilli through comparative genomics of 213 strains and associated genera.</title>
        <authorList>
            <person name="Sun Z."/>
            <person name="Harris H.M."/>
            <person name="McCann A."/>
            <person name="Guo C."/>
            <person name="Argimon S."/>
            <person name="Zhang W."/>
            <person name="Yang X."/>
            <person name="Jeffery I.B."/>
            <person name="Cooney J.C."/>
            <person name="Kagawa T.F."/>
            <person name="Liu W."/>
            <person name="Song Y."/>
            <person name="Salvetti E."/>
            <person name="Wrobel A."/>
            <person name="Rasinkangas P."/>
            <person name="Parkhill J."/>
            <person name="Rea M.C."/>
            <person name="O'Sullivan O."/>
            <person name="Ritari J."/>
            <person name="Douillard F.P."/>
            <person name="Paul Ross R."/>
            <person name="Yang R."/>
            <person name="Briner A.E."/>
            <person name="Felis G.E."/>
            <person name="de Vos W.M."/>
            <person name="Barrangou R."/>
            <person name="Klaenhammer T.R."/>
            <person name="Caufield P.W."/>
            <person name="Cui Y."/>
            <person name="Zhang H."/>
            <person name="O'Toole P.W."/>
        </authorList>
    </citation>
    <scope>NUCLEOTIDE SEQUENCE [LARGE SCALE GENOMIC DNA]</scope>
    <source>
        <strain evidence="7 8">DSM 19117</strain>
    </source>
</reference>
<dbReference type="SMART" id="SM01266">
    <property type="entry name" value="Mac"/>
    <property type="match status" value="1"/>
</dbReference>
<gene>
    <name evidence="7" type="ORF">FD30_GL000949</name>
</gene>
<evidence type="ECO:0000256" key="3">
    <source>
        <dbReference type="ARBA" id="ARBA00022737"/>
    </source>
</evidence>
<evidence type="ECO:0000313" key="7">
    <source>
        <dbReference type="EMBL" id="KRK72998.1"/>
    </source>
</evidence>
<name>A0A0R1JNG8_9LACO</name>
<organism evidence="7 8">
    <name type="scientific">Levilactobacillus namurensis DSM 19117</name>
    <dbReference type="NCBI Taxonomy" id="1423773"/>
    <lineage>
        <taxon>Bacteria</taxon>
        <taxon>Bacillati</taxon>
        <taxon>Bacillota</taxon>
        <taxon>Bacilli</taxon>
        <taxon>Lactobacillales</taxon>
        <taxon>Lactobacillaceae</taxon>
        <taxon>Levilactobacillus</taxon>
    </lineage>
</organism>
<dbReference type="STRING" id="1423773.FD30_GL000949"/>
<protein>
    <recommendedName>
        <fullName evidence="5">Acetyltransferase</fullName>
        <ecNumber evidence="5">2.3.1.-</ecNumber>
    </recommendedName>
</protein>
<dbReference type="Proteomes" id="UP000051162">
    <property type="component" value="Unassembled WGS sequence"/>
</dbReference>